<proteinExistence type="predicted"/>
<dbReference type="GO" id="GO:0000731">
    <property type="term" value="P:DNA synthesis involved in DNA repair"/>
    <property type="evidence" value="ECO:0007669"/>
    <property type="project" value="TreeGrafter"/>
</dbReference>
<organism evidence="3">
    <name type="scientific">Candidatus Fermentithermobacillus carboniphilus</name>
    <dbReference type="NCBI Taxonomy" id="3085328"/>
    <lineage>
        <taxon>Bacteria</taxon>
        <taxon>Bacillati</taxon>
        <taxon>Bacillota</taxon>
        <taxon>Candidatus Fermentithermobacillia</taxon>
        <taxon>Candidatus Fermentithermobacillales</taxon>
        <taxon>Candidatus Fermentithermobacillaceae</taxon>
        <taxon>Candidatus Fermentithermobacillus</taxon>
    </lineage>
</organism>
<evidence type="ECO:0000313" key="3">
    <source>
        <dbReference type="EMBL" id="QUL99314.1"/>
    </source>
</evidence>
<dbReference type="NCBIfam" id="NF045780">
    <property type="entry name" value="TrlF_fam_ATP"/>
    <property type="match status" value="1"/>
</dbReference>
<gene>
    <name evidence="3" type="ORF">IMF26_04465</name>
</gene>
<reference evidence="3" key="2">
    <citation type="journal article" date="2023" name="Biology">
        <title>Prokaryotic Life Associated with Coal-Fire Gas Vents Revealed by Metagenomics.</title>
        <authorList>
            <person name="Kadnikov V.V."/>
            <person name="Mardanov A.V."/>
            <person name="Beletsky A.V."/>
            <person name="Karnachuk O.V."/>
            <person name="Ravin N.V."/>
        </authorList>
    </citation>
    <scope>NUCLEOTIDE SEQUENCE</scope>
    <source>
        <strain evidence="3">Bu02</strain>
    </source>
</reference>
<keyword evidence="1" id="KW-0175">Coiled coil</keyword>
<sequence length="927" mass="104429">MSTGSNGYPWWTGNYQGSRWVRVDFHLHTPGVNSFRCPNGLDPRNEAHKSQIVRDYVRQLHDQGIKLAAITDYNGIRKSWFMPIRDEAAKLGIVVLPGTELDFGPGSAGKRGLHVLAIFDAKTDPDAINRVINSVDRNVADPLFGDDGSHREIEPADGVEKAIKEIRRQLSPIIILPHPNDDKGLFKSYSLQGQAKFICDIEPHAIECFEDTDRQRLLSTGAISKDVLNRVASVDFSDPKSIGDIGTKFRQSGCLRTTYLKISTLEDIRAVALAMADSQVMVRVGTAPQLLYTRLLAVEVEGSGFLGGMRVVWSPELNTIIGGRGAGKSALLETIRYALDIKPFVETEYRASLVKHSLESGGKVSVWLERHVGGSVYRIYRVDRVYGQKPRVYEISADYRSETQVDLAPGDILGYDVWPLFFGQREIYSIAVDPVKRVNLIDDVIGSTAREKQIEIRKREEELRKNGAEIARLRRILEQKEDKQKELDGIRHEIQLYQREGLADKLRDMTLLSKDEEILRLIVSRAGTIGNILDSAETEIEESSRDIARLSLQAQSSNRGIVQSASRLVDSLVSELKAMFSEAKSKLATTQSRLAELEKAWKDARMPIDETIRKVKQSLGHDTLDPDRLDRLTREEAKVSAELDVLAKAERELAEAVRRRKEMLEELRDARYNIFSLRRKQADLLTERLRPQVKVSVKYKGNAEEYTKRLAGLFSGSRVDKASLEKLYSAKDMSPADGQHVAEAVRKGPEELARQFDLSPTRSQQIVNWLMQDESRLHELEMLFPDDEIKISMMIDGAEIPVEKLSDGQRATAILLILLQQEDRPLVIDQPEDDLDNRFIYEGVVKILREQKGKRQIIAATHNPNIPVLGDAELIVALTARDGRSNISDIGSIDRRSVREAVKQIMEGGEDAFRLRARKYGAVDVER</sequence>
<dbReference type="SUPFAM" id="SSF52540">
    <property type="entry name" value="P-loop containing nucleoside triphosphate hydrolases"/>
    <property type="match status" value="1"/>
</dbReference>
<dbReference type="GO" id="GO:0006302">
    <property type="term" value="P:double-strand break repair"/>
    <property type="evidence" value="ECO:0007669"/>
    <property type="project" value="TreeGrafter"/>
</dbReference>
<protein>
    <submittedName>
        <fullName evidence="3">AAA family ATPase</fullName>
    </submittedName>
</protein>
<dbReference type="Gene3D" id="3.20.20.140">
    <property type="entry name" value="Metal-dependent hydrolases"/>
    <property type="match status" value="1"/>
</dbReference>
<dbReference type="EMBL" id="CP062796">
    <property type="protein sequence ID" value="QUL99314.1"/>
    <property type="molecule type" value="Genomic_DNA"/>
</dbReference>
<evidence type="ECO:0000256" key="1">
    <source>
        <dbReference type="SAM" id="Coils"/>
    </source>
</evidence>
<name>A0AAT9LF58_9FIRM</name>
<feature type="domain" description="ATPase AAA-type core" evidence="2">
    <location>
        <begin position="759"/>
        <end position="866"/>
    </location>
</feature>
<dbReference type="Pfam" id="PF13304">
    <property type="entry name" value="AAA_21"/>
    <property type="match status" value="1"/>
</dbReference>
<dbReference type="InterPro" id="IPR016195">
    <property type="entry name" value="Pol/histidinol_Pase-like"/>
</dbReference>
<feature type="coiled-coil region" evidence="1">
    <location>
        <begin position="629"/>
        <end position="673"/>
    </location>
</feature>
<dbReference type="GO" id="GO:0005524">
    <property type="term" value="F:ATP binding"/>
    <property type="evidence" value="ECO:0007669"/>
    <property type="project" value="InterPro"/>
</dbReference>
<dbReference type="AlphaFoldDB" id="A0AAT9LF58"/>
<accession>A0AAT9LF58</accession>
<dbReference type="KEGG" id="fcz:IMF26_04465"/>
<evidence type="ECO:0000259" key="2">
    <source>
        <dbReference type="Pfam" id="PF13304"/>
    </source>
</evidence>
<dbReference type="Gene3D" id="3.40.50.300">
    <property type="entry name" value="P-loop containing nucleotide triphosphate hydrolases"/>
    <property type="match status" value="2"/>
</dbReference>
<feature type="coiled-coil region" evidence="1">
    <location>
        <begin position="463"/>
        <end position="500"/>
    </location>
</feature>
<dbReference type="PANTHER" id="PTHR32182:SF22">
    <property type="entry name" value="ATP-DEPENDENT ENDONUCLEASE, OLD FAMILY-RELATED"/>
    <property type="match status" value="1"/>
</dbReference>
<dbReference type="InterPro" id="IPR054787">
    <property type="entry name" value="TrlF_ATPase"/>
</dbReference>
<dbReference type="SUPFAM" id="SSF89550">
    <property type="entry name" value="PHP domain-like"/>
    <property type="match status" value="1"/>
</dbReference>
<dbReference type="PANTHER" id="PTHR32182">
    <property type="entry name" value="DNA REPLICATION AND REPAIR PROTEIN RECF"/>
    <property type="match status" value="1"/>
</dbReference>
<reference evidence="3" key="1">
    <citation type="submission" date="2020-10" db="EMBL/GenBank/DDBJ databases">
        <authorList>
            <person name="Kadnikov V."/>
            <person name="Beletsky A.V."/>
            <person name="Mardanov A.V."/>
            <person name="Karnachuk O.V."/>
            <person name="Ravin N.V."/>
        </authorList>
    </citation>
    <scope>NUCLEOTIDE SEQUENCE</scope>
    <source>
        <strain evidence="3">Bu02</strain>
    </source>
</reference>
<dbReference type="InterPro" id="IPR027417">
    <property type="entry name" value="P-loop_NTPase"/>
</dbReference>
<dbReference type="InterPro" id="IPR003959">
    <property type="entry name" value="ATPase_AAA_core"/>
</dbReference>
<dbReference type="GO" id="GO:0016887">
    <property type="term" value="F:ATP hydrolysis activity"/>
    <property type="evidence" value="ECO:0007669"/>
    <property type="project" value="InterPro"/>
</dbReference>